<name>A0A0N4VWH4_HAEPC</name>
<evidence type="ECO:0000313" key="3">
    <source>
        <dbReference type="Proteomes" id="UP000268014"/>
    </source>
</evidence>
<organism evidence="4">
    <name type="scientific">Haemonchus placei</name>
    <name type="common">Barber's pole worm</name>
    <dbReference type="NCBI Taxonomy" id="6290"/>
    <lineage>
        <taxon>Eukaryota</taxon>
        <taxon>Metazoa</taxon>
        <taxon>Ecdysozoa</taxon>
        <taxon>Nematoda</taxon>
        <taxon>Chromadorea</taxon>
        <taxon>Rhabditida</taxon>
        <taxon>Rhabditina</taxon>
        <taxon>Rhabditomorpha</taxon>
        <taxon>Strongyloidea</taxon>
        <taxon>Trichostrongylidae</taxon>
        <taxon>Haemonchus</taxon>
    </lineage>
</organism>
<protein>
    <submittedName>
        <fullName evidence="1 4">Uncharacterized protein</fullName>
    </submittedName>
</protein>
<dbReference type="WBParaSite" id="HPLM_0000164401-mRNA-1">
    <property type="protein sequence ID" value="HPLM_0000164401-mRNA-1"/>
    <property type="gene ID" value="HPLM_0000164401"/>
</dbReference>
<dbReference type="EMBL" id="UZAF01002346">
    <property type="protein sequence ID" value="VDO10579.1"/>
    <property type="molecule type" value="Genomic_DNA"/>
</dbReference>
<dbReference type="OrthoDB" id="5801240at2759"/>
<reference evidence="4 5" key="1">
    <citation type="submission" date="2017-02" db="UniProtKB">
        <authorList>
            <consortium name="WormBaseParasite"/>
        </authorList>
    </citation>
    <scope>IDENTIFICATION</scope>
</reference>
<dbReference type="AlphaFoldDB" id="A0A0N4VWH4"/>
<evidence type="ECO:0000313" key="1">
    <source>
        <dbReference type="EMBL" id="VDO10579.1"/>
    </source>
</evidence>
<sequence>MLGNAVDGTSAAGLHVPRQDDLQSMVSQLLTRVNENNSDALHVRKQMFSRKFWKR</sequence>
<dbReference type="Proteomes" id="UP000268014">
    <property type="component" value="Unassembled WGS sequence"/>
</dbReference>
<dbReference type="EMBL" id="UZAF01007700">
    <property type="protein sequence ID" value="VDO17555.1"/>
    <property type="molecule type" value="Genomic_DNA"/>
</dbReference>
<evidence type="ECO:0000313" key="2">
    <source>
        <dbReference type="EMBL" id="VDO17555.1"/>
    </source>
</evidence>
<accession>A0A0N4VWH4</accession>
<evidence type="ECO:0000313" key="4">
    <source>
        <dbReference type="WBParaSite" id="HPLM_0000164401-mRNA-1"/>
    </source>
</evidence>
<keyword evidence="3" id="KW-1185">Reference proteome</keyword>
<proteinExistence type="predicted"/>
<evidence type="ECO:0000313" key="5">
    <source>
        <dbReference type="WBParaSite" id="HPLM_0000292601-mRNA-1"/>
    </source>
</evidence>
<reference evidence="1 3" key="2">
    <citation type="submission" date="2018-11" db="EMBL/GenBank/DDBJ databases">
        <authorList>
            <consortium name="Pathogen Informatics"/>
        </authorList>
    </citation>
    <scope>NUCLEOTIDE SEQUENCE [LARGE SCALE GENOMIC DNA]</scope>
    <source>
        <strain evidence="1 3">MHpl1</strain>
    </source>
</reference>
<gene>
    <name evidence="1" type="ORF">HPLM_LOCUS1642</name>
    <name evidence="2" type="ORF">HPLM_LOCUS2918</name>
</gene>
<dbReference type="WBParaSite" id="HPLM_0000292601-mRNA-1">
    <property type="protein sequence ID" value="HPLM_0000292601-mRNA-1"/>
    <property type="gene ID" value="HPLM_0000292601"/>
</dbReference>